<feature type="region of interest" description="Disordered" evidence="1">
    <location>
        <begin position="581"/>
        <end position="738"/>
    </location>
</feature>
<evidence type="ECO:0000313" key="2">
    <source>
        <dbReference type="EMBL" id="CBN74040.1"/>
    </source>
</evidence>
<feature type="compositionally biased region" description="Polar residues" evidence="1">
    <location>
        <begin position="507"/>
        <end position="524"/>
    </location>
</feature>
<dbReference type="Proteomes" id="UP000002630">
    <property type="component" value="Linkage Group LG10"/>
</dbReference>
<proteinExistence type="predicted"/>
<accession>D8LDH5</accession>
<name>D8LDH5_ECTSI</name>
<organism evidence="2 3">
    <name type="scientific">Ectocarpus siliculosus</name>
    <name type="common">Brown alga</name>
    <name type="synonym">Conferva siliculosa</name>
    <dbReference type="NCBI Taxonomy" id="2880"/>
    <lineage>
        <taxon>Eukaryota</taxon>
        <taxon>Sar</taxon>
        <taxon>Stramenopiles</taxon>
        <taxon>Ochrophyta</taxon>
        <taxon>PX clade</taxon>
        <taxon>Phaeophyceae</taxon>
        <taxon>Ectocarpales</taxon>
        <taxon>Ectocarpaceae</taxon>
        <taxon>Ectocarpus</taxon>
    </lineage>
</organism>
<dbReference type="EMBL" id="FN649735">
    <property type="protein sequence ID" value="CBN74040.1"/>
    <property type="molecule type" value="Genomic_DNA"/>
</dbReference>
<dbReference type="InParanoid" id="D8LDH5"/>
<dbReference type="AlphaFoldDB" id="D8LDH5"/>
<dbReference type="EMBL" id="FN647877">
    <property type="protein sequence ID" value="CBN74040.1"/>
    <property type="molecule type" value="Genomic_DNA"/>
</dbReference>
<reference evidence="2 3" key="1">
    <citation type="journal article" date="2010" name="Nature">
        <title>The Ectocarpus genome and the independent evolution of multicellularity in brown algae.</title>
        <authorList>
            <person name="Cock J.M."/>
            <person name="Sterck L."/>
            <person name="Rouze P."/>
            <person name="Scornet D."/>
            <person name="Allen A.E."/>
            <person name="Amoutzias G."/>
            <person name="Anthouard V."/>
            <person name="Artiguenave F."/>
            <person name="Aury J.M."/>
            <person name="Badger J.H."/>
            <person name="Beszteri B."/>
            <person name="Billiau K."/>
            <person name="Bonnet E."/>
            <person name="Bothwell J.H."/>
            <person name="Bowler C."/>
            <person name="Boyen C."/>
            <person name="Brownlee C."/>
            <person name="Carrano C.J."/>
            <person name="Charrier B."/>
            <person name="Cho G.Y."/>
            <person name="Coelho S.M."/>
            <person name="Collen J."/>
            <person name="Corre E."/>
            <person name="Da Silva C."/>
            <person name="Delage L."/>
            <person name="Delaroque N."/>
            <person name="Dittami S.M."/>
            <person name="Doulbeau S."/>
            <person name="Elias M."/>
            <person name="Farnham G."/>
            <person name="Gachon C.M."/>
            <person name="Gschloessl B."/>
            <person name="Heesch S."/>
            <person name="Jabbari K."/>
            <person name="Jubin C."/>
            <person name="Kawai H."/>
            <person name="Kimura K."/>
            <person name="Kloareg B."/>
            <person name="Kupper F.C."/>
            <person name="Lang D."/>
            <person name="Le Bail A."/>
            <person name="Leblanc C."/>
            <person name="Lerouge P."/>
            <person name="Lohr M."/>
            <person name="Lopez P.J."/>
            <person name="Martens C."/>
            <person name="Maumus F."/>
            <person name="Michel G."/>
            <person name="Miranda-Saavedra D."/>
            <person name="Morales J."/>
            <person name="Moreau H."/>
            <person name="Motomura T."/>
            <person name="Nagasato C."/>
            <person name="Napoli C.A."/>
            <person name="Nelson D.R."/>
            <person name="Nyvall-Collen P."/>
            <person name="Peters A.F."/>
            <person name="Pommier C."/>
            <person name="Potin P."/>
            <person name="Poulain J."/>
            <person name="Quesneville H."/>
            <person name="Read B."/>
            <person name="Rensing S.A."/>
            <person name="Ritter A."/>
            <person name="Rousvoal S."/>
            <person name="Samanta M."/>
            <person name="Samson G."/>
            <person name="Schroeder D.C."/>
            <person name="Segurens B."/>
            <person name="Strittmatter M."/>
            <person name="Tonon T."/>
            <person name="Tregear J.W."/>
            <person name="Valentin K."/>
            <person name="von Dassow P."/>
            <person name="Yamagishi T."/>
            <person name="Van de Peer Y."/>
            <person name="Wincker P."/>
        </authorList>
    </citation>
    <scope>NUCLEOTIDE SEQUENCE [LARGE SCALE GENOMIC DNA]</scope>
    <source>
        <strain evidence="3">Ec32 / CCAP1310/4</strain>
    </source>
</reference>
<sequence>MSASGGGSYNMEAAAKEQALRDELVQRQGKLGAARAEVEDTNKTRVTLSGEYADASGVLRRAMKELDFTRKQIYDEQTERKSLLHVKKRNLERAVKKLEDTLEERRVWTEAWERRLEDLRQAVTVAGEAALEVAKENLDIAKAGLCGDHNTQEPDKVRDMLSPVVQDSVLSEMDRIQEIAKKADNASCTLEEAVHSLAEATEDGEIQRQQGEKHRELLDTERKKLKKVEKEWRKTMEDFEFLQGKEAQAKESLNAAKSVAAAKQNELKETIKAHNNAKSLVAEVREAEANIARQLRDCAEFPMHAASRERLVAEFADWERAQEEEDSARDEEQRLEEELDYDDEQPQMCHNLEAVQDAWNDETTHEFGAVAGYPDNTTESAATRQAEVESEPSRNNGKVSSNHDKDRPRRYRWVGGQEQGQEEASSEDDRPRRRYQPDEQQEEEEEEEEEEEDRDNDAEYRIPLARRGRCSSHVANVQRRSSKGKGPLGKSRMAVSSQATRVLGGAQQRQARTVDHQTVATGNSKGKGKARGGANTLRQDHAASSAYEWRMNKGVPRTGLFGGVRKPRKVFFSGTTETNNWLGIKRKTPSPSQVAGEEGTGRLHHGNRQQEGGRAGDQNIPKKRVRSAGQKITPGRFIEGGERAPPRFAVKFPRRSSSSPSVNRDPEAVAETSTNAQTGASSESNAVATTTTEATMSTGEAKESPNTDSTSETPAALARVELSCKTEPAMSEGSSASS</sequence>
<feature type="compositionally biased region" description="Acidic residues" evidence="1">
    <location>
        <begin position="439"/>
        <end position="456"/>
    </location>
</feature>
<keyword evidence="3" id="KW-1185">Reference proteome</keyword>
<evidence type="ECO:0000313" key="3">
    <source>
        <dbReference type="Proteomes" id="UP000002630"/>
    </source>
</evidence>
<protein>
    <submittedName>
        <fullName evidence="2">Uncharacterized protein</fullName>
    </submittedName>
</protein>
<feature type="compositionally biased region" description="Low complexity" evidence="1">
    <location>
        <begin position="680"/>
        <end position="699"/>
    </location>
</feature>
<evidence type="ECO:0000256" key="1">
    <source>
        <dbReference type="SAM" id="MobiDB-lite"/>
    </source>
</evidence>
<feature type="compositionally biased region" description="Basic and acidic residues" evidence="1">
    <location>
        <begin position="427"/>
        <end position="437"/>
    </location>
</feature>
<gene>
    <name evidence="2" type="ORF">Esi_0012_0081</name>
</gene>
<feature type="region of interest" description="Disordered" evidence="1">
    <location>
        <begin position="368"/>
        <end position="541"/>
    </location>
</feature>
<feature type="compositionally biased region" description="Acidic residues" evidence="1">
    <location>
        <begin position="322"/>
        <end position="345"/>
    </location>
</feature>
<dbReference type="OrthoDB" id="10502284at2759"/>
<feature type="region of interest" description="Disordered" evidence="1">
    <location>
        <begin position="321"/>
        <end position="346"/>
    </location>
</feature>